<proteinExistence type="predicted"/>
<protein>
    <submittedName>
        <fullName evidence="1">Pilus assembly protein PilP</fullName>
    </submittedName>
</protein>
<dbReference type="Gene3D" id="2.30.30.830">
    <property type="match status" value="1"/>
</dbReference>
<reference evidence="1 2" key="1">
    <citation type="submission" date="2021-10" db="EMBL/GenBank/DDBJ databases">
        <title>Draft genome of Aestuariibacter halophilus JC2043.</title>
        <authorList>
            <person name="Emsley S.A."/>
            <person name="Pfannmuller K.M."/>
            <person name="Ushijima B."/>
            <person name="Saw J.H."/>
            <person name="Videau P."/>
        </authorList>
    </citation>
    <scope>NUCLEOTIDE SEQUENCE [LARGE SCALE GENOMIC DNA]</scope>
    <source>
        <strain evidence="1 2">JC2043</strain>
    </source>
</reference>
<sequence length="180" mass="19590">MMKNRLLLLAAMTLAGCQVETQDLEQHIATVKQNTQISIEPYPEFTTQPPFTYGAATKRSPFQRPKGSAAKALVKNERVNCLQPDFDRAKQPLERYGLDALSVTGMFTSQGKQWALFQANDGSLYKATAGDFVGLFFGKITSISNGTVAITEMLPDGAGCWQTKEATLTMASQAGESDNV</sequence>
<dbReference type="Pfam" id="PF04351">
    <property type="entry name" value="PilP"/>
    <property type="match status" value="1"/>
</dbReference>
<keyword evidence="2" id="KW-1185">Reference proteome</keyword>
<gene>
    <name evidence="1" type="ORF">LJ739_14100</name>
</gene>
<comment type="caution">
    <text evidence="1">The sequence shown here is derived from an EMBL/GenBank/DDBJ whole genome shotgun (WGS) entry which is preliminary data.</text>
</comment>
<dbReference type="InterPro" id="IPR007446">
    <property type="entry name" value="PilP"/>
</dbReference>
<evidence type="ECO:0000313" key="1">
    <source>
        <dbReference type="EMBL" id="MCC2617380.1"/>
    </source>
</evidence>
<dbReference type="PROSITE" id="PS51257">
    <property type="entry name" value="PROKAR_LIPOPROTEIN"/>
    <property type="match status" value="1"/>
</dbReference>
<evidence type="ECO:0000313" key="2">
    <source>
        <dbReference type="Proteomes" id="UP001520878"/>
    </source>
</evidence>
<dbReference type="PIRSF" id="PIRSF016481">
    <property type="entry name" value="Pilus_assembly_PilP"/>
    <property type="match status" value="1"/>
</dbReference>
<dbReference type="Proteomes" id="UP001520878">
    <property type="component" value="Unassembled WGS sequence"/>
</dbReference>
<dbReference type="EMBL" id="JAJEWP010000004">
    <property type="protein sequence ID" value="MCC2617380.1"/>
    <property type="molecule type" value="Genomic_DNA"/>
</dbReference>
<accession>A0ABS8G9X7</accession>
<organism evidence="1 2">
    <name type="scientific">Fluctibacter halophilus</name>
    <dbReference type="NCBI Taxonomy" id="226011"/>
    <lineage>
        <taxon>Bacteria</taxon>
        <taxon>Pseudomonadati</taxon>
        <taxon>Pseudomonadota</taxon>
        <taxon>Gammaproteobacteria</taxon>
        <taxon>Alteromonadales</taxon>
        <taxon>Alteromonadaceae</taxon>
        <taxon>Fluctibacter</taxon>
    </lineage>
</organism>
<name>A0ABS8G9X7_9ALTE</name>